<keyword evidence="5 7" id="KW-1133">Transmembrane helix</keyword>
<evidence type="ECO:0000256" key="7">
    <source>
        <dbReference type="SAM" id="Phobius"/>
    </source>
</evidence>
<dbReference type="Proteomes" id="UP000255326">
    <property type="component" value="Unassembled WGS sequence"/>
</dbReference>
<keyword evidence="4 7" id="KW-0812">Transmembrane</keyword>
<comment type="similarity">
    <text evidence="2">Belongs to the UPF0324 family.</text>
</comment>
<keyword evidence="9" id="KW-1185">Reference proteome</keyword>
<proteinExistence type="inferred from homology"/>
<dbReference type="InterPro" id="IPR018383">
    <property type="entry name" value="UPF0324_pro"/>
</dbReference>
<evidence type="ECO:0000256" key="4">
    <source>
        <dbReference type="ARBA" id="ARBA00022692"/>
    </source>
</evidence>
<feature type="transmembrane region" description="Helical" evidence="7">
    <location>
        <begin position="88"/>
        <end position="106"/>
    </location>
</feature>
<evidence type="ECO:0000256" key="2">
    <source>
        <dbReference type="ARBA" id="ARBA00007977"/>
    </source>
</evidence>
<evidence type="ECO:0000256" key="3">
    <source>
        <dbReference type="ARBA" id="ARBA00022475"/>
    </source>
</evidence>
<feature type="transmembrane region" description="Helical" evidence="7">
    <location>
        <begin position="151"/>
        <end position="171"/>
    </location>
</feature>
<evidence type="ECO:0000256" key="5">
    <source>
        <dbReference type="ARBA" id="ARBA00022989"/>
    </source>
</evidence>
<feature type="transmembrane region" description="Helical" evidence="7">
    <location>
        <begin position="118"/>
        <end position="139"/>
    </location>
</feature>
<feature type="transmembrane region" description="Helical" evidence="7">
    <location>
        <begin position="277"/>
        <end position="295"/>
    </location>
</feature>
<accession>A0A370GEZ5</accession>
<feature type="transmembrane region" description="Helical" evidence="7">
    <location>
        <begin position="208"/>
        <end position="229"/>
    </location>
</feature>
<evidence type="ECO:0000313" key="8">
    <source>
        <dbReference type="EMBL" id="RDI42257.1"/>
    </source>
</evidence>
<protein>
    <submittedName>
        <fullName evidence="8">Putative integral membrane protein (TIGR00698 family)</fullName>
    </submittedName>
</protein>
<sequence length="328" mass="35109">MKNFTAGILFTGIIALLGTLLSKAPFFSSIGPLASAILLAIVYRQLAGYPVSIKPGIDFSSKKLLRLAIILFGLRLNIILIVKQGPAVILLGIFSIVFSIFLMIWLGKKLKSDASTILLLGAGTGICGAAAIAAIAPIIKAKEEDTALSVGIIALMGTIFSVTYTLLYSWFPIQSGHYALWSGVSLHEIAHVALAAEPAGGDALALALLAKLGRVLLLIPVSFAFMYWMKKRDASQGQASISFPYFLIGFVLMSIAGTLLDEKGLLNPQIMDTVSKVTTFILTMAMTGLGLNIHFKQLKDKAMRPLLTIFIVSIVLSVATFFLTMLAI</sequence>
<feature type="transmembrane region" description="Helical" evidence="7">
    <location>
        <begin position="307"/>
        <end position="327"/>
    </location>
</feature>
<dbReference type="RefSeq" id="WP_245948453.1">
    <property type="nucleotide sequence ID" value="NZ_QQAY01000005.1"/>
</dbReference>
<name>A0A370GEZ5_9BACI</name>
<evidence type="ECO:0000313" key="9">
    <source>
        <dbReference type="Proteomes" id="UP000255326"/>
    </source>
</evidence>
<dbReference type="PANTHER" id="PTHR30106">
    <property type="entry name" value="INNER MEMBRANE PROTEIN YEIH-RELATED"/>
    <property type="match status" value="1"/>
</dbReference>
<gene>
    <name evidence="8" type="ORF">DFR59_10596</name>
</gene>
<keyword evidence="3" id="KW-1003">Cell membrane</keyword>
<feature type="transmembrane region" description="Helical" evidence="7">
    <location>
        <begin position="241"/>
        <end position="257"/>
    </location>
</feature>
<keyword evidence="6 7" id="KW-0472">Membrane</keyword>
<comment type="caution">
    <text evidence="8">The sequence shown here is derived from an EMBL/GenBank/DDBJ whole genome shotgun (WGS) entry which is preliminary data.</text>
</comment>
<feature type="transmembrane region" description="Helical" evidence="7">
    <location>
        <begin position="32"/>
        <end position="52"/>
    </location>
</feature>
<comment type="subcellular location">
    <subcellularLocation>
        <location evidence="1">Cell membrane</location>
        <topology evidence="1">Multi-pass membrane protein</topology>
    </subcellularLocation>
</comment>
<dbReference type="Pfam" id="PF03601">
    <property type="entry name" value="Cons_hypoth698"/>
    <property type="match status" value="1"/>
</dbReference>
<dbReference type="AlphaFoldDB" id="A0A370GEZ5"/>
<evidence type="ECO:0000256" key="1">
    <source>
        <dbReference type="ARBA" id="ARBA00004651"/>
    </source>
</evidence>
<dbReference type="PANTHER" id="PTHR30106:SF2">
    <property type="entry name" value="UPF0324 INNER MEMBRANE PROTEIN YEIH"/>
    <property type="match status" value="1"/>
</dbReference>
<dbReference type="GO" id="GO:0005886">
    <property type="term" value="C:plasma membrane"/>
    <property type="evidence" value="ECO:0007669"/>
    <property type="project" value="UniProtKB-SubCell"/>
</dbReference>
<dbReference type="EMBL" id="QQAY01000005">
    <property type="protein sequence ID" value="RDI42257.1"/>
    <property type="molecule type" value="Genomic_DNA"/>
</dbReference>
<organism evidence="8 9">
    <name type="scientific">Falsibacillus pallidus</name>
    <dbReference type="NCBI Taxonomy" id="493781"/>
    <lineage>
        <taxon>Bacteria</taxon>
        <taxon>Bacillati</taxon>
        <taxon>Bacillota</taxon>
        <taxon>Bacilli</taxon>
        <taxon>Bacillales</taxon>
        <taxon>Bacillaceae</taxon>
        <taxon>Falsibacillus</taxon>
    </lineage>
</organism>
<feature type="transmembrane region" description="Helical" evidence="7">
    <location>
        <begin position="64"/>
        <end position="82"/>
    </location>
</feature>
<reference evidence="8 9" key="1">
    <citation type="submission" date="2018-07" db="EMBL/GenBank/DDBJ databases">
        <title>Genomic Encyclopedia of Type Strains, Phase IV (KMG-IV): sequencing the most valuable type-strain genomes for metagenomic binning, comparative biology and taxonomic classification.</title>
        <authorList>
            <person name="Goeker M."/>
        </authorList>
    </citation>
    <scope>NUCLEOTIDE SEQUENCE [LARGE SCALE GENOMIC DNA]</scope>
    <source>
        <strain evidence="8 9">DSM 25281</strain>
    </source>
</reference>
<evidence type="ECO:0000256" key="6">
    <source>
        <dbReference type="ARBA" id="ARBA00023136"/>
    </source>
</evidence>